<dbReference type="SUPFAM" id="SSF89895">
    <property type="entry name" value="FYSH domain"/>
    <property type="match status" value="1"/>
</dbReference>
<feature type="compositionally biased region" description="Polar residues" evidence="1">
    <location>
        <begin position="107"/>
        <end position="122"/>
    </location>
</feature>
<dbReference type="OMA" id="TRICHQG"/>
<accession>S3DB28</accession>
<evidence type="ECO:0000259" key="2">
    <source>
        <dbReference type="Pfam" id="PF01172"/>
    </source>
</evidence>
<dbReference type="EMBL" id="KE145355">
    <property type="protein sequence ID" value="EPE34945.1"/>
    <property type="molecule type" value="Genomic_DNA"/>
</dbReference>
<dbReference type="InterPro" id="IPR019783">
    <property type="entry name" value="SDO1/SBDS_N"/>
</dbReference>
<keyword evidence="4" id="KW-1185">Reference proteome</keyword>
<dbReference type="RefSeq" id="XP_008077932.1">
    <property type="nucleotide sequence ID" value="XM_008079741.1"/>
</dbReference>
<dbReference type="AlphaFoldDB" id="S3DB28"/>
<protein>
    <submittedName>
        <fullName evidence="3">FYSH</fullName>
    </submittedName>
</protein>
<dbReference type="Pfam" id="PF01172">
    <property type="entry name" value="SBDS_N"/>
    <property type="match status" value="1"/>
</dbReference>
<evidence type="ECO:0000313" key="3">
    <source>
        <dbReference type="EMBL" id="EPE34945.1"/>
    </source>
</evidence>
<organism evidence="3 4">
    <name type="scientific">Glarea lozoyensis (strain ATCC 20868 / MF5171)</name>
    <dbReference type="NCBI Taxonomy" id="1116229"/>
    <lineage>
        <taxon>Eukaryota</taxon>
        <taxon>Fungi</taxon>
        <taxon>Dikarya</taxon>
        <taxon>Ascomycota</taxon>
        <taxon>Pezizomycotina</taxon>
        <taxon>Leotiomycetes</taxon>
        <taxon>Helotiales</taxon>
        <taxon>Helotiaceae</taxon>
        <taxon>Glarea</taxon>
    </lineage>
</organism>
<dbReference type="InterPro" id="IPR036786">
    <property type="entry name" value="Ribosome_mat_SBDS_N_sf"/>
</dbReference>
<name>S3DB28_GLAL2</name>
<sequence>MTRGTVQETKIHYRGQNVHDDFIVYTTNVELLQKWKTDKSIPLVDVLDAYQIFVTHKQGAQGILDTASHAELDSEFGTHKIEDVAERILKEGSVVKNKGSSKEADKNPTNGPGISSRGNVHQ</sequence>
<dbReference type="Gene3D" id="3.30.1250.10">
    <property type="entry name" value="Ribosome maturation protein SBDS, N-terminal domain"/>
    <property type="match status" value="1"/>
</dbReference>
<dbReference type="GeneID" id="19469686"/>
<feature type="domain" description="Ribosome maturation protein SDO1/SBDS N-terminal" evidence="2">
    <location>
        <begin position="8"/>
        <end position="98"/>
    </location>
</feature>
<dbReference type="OrthoDB" id="2567806at2759"/>
<proteinExistence type="predicted"/>
<reference evidence="3 4" key="1">
    <citation type="journal article" date="2013" name="BMC Genomics">
        <title>Genomics-driven discovery of the pneumocandin biosynthetic gene cluster in the fungus Glarea lozoyensis.</title>
        <authorList>
            <person name="Chen L."/>
            <person name="Yue Q."/>
            <person name="Zhang X."/>
            <person name="Xiang M."/>
            <person name="Wang C."/>
            <person name="Li S."/>
            <person name="Che Y."/>
            <person name="Ortiz-Lopez F.J."/>
            <person name="Bills G.F."/>
            <person name="Liu X."/>
            <person name="An Z."/>
        </authorList>
    </citation>
    <scope>NUCLEOTIDE SEQUENCE [LARGE SCALE GENOMIC DNA]</scope>
    <source>
        <strain evidence="4">ATCC 20868 / MF5171</strain>
    </source>
</reference>
<evidence type="ECO:0000313" key="4">
    <source>
        <dbReference type="Proteomes" id="UP000016922"/>
    </source>
</evidence>
<gene>
    <name evidence="3" type="ORF">GLAREA_10640</name>
</gene>
<dbReference type="KEGG" id="glz:GLAREA_10640"/>
<feature type="region of interest" description="Disordered" evidence="1">
    <location>
        <begin position="92"/>
        <end position="122"/>
    </location>
</feature>
<dbReference type="HOGENOM" id="CLU_137480_1_0_1"/>
<dbReference type="Proteomes" id="UP000016922">
    <property type="component" value="Unassembled WGS sequence"/>
</dbReference>
<evidence type="ECO:0000256" key="1">
    <source>
        <dbReference type="SAM" id="MobiDB-lite"/>
    </source>
</evidence>
<dbReference type="STRING" id="1116229.S3DB28"/>